<organism evidence="7 8">
    <name type="scientific">Rubus argutus</name>
    <name type="common">Southern blackberry</name>
    <dbReference type="NCBI Taxonomy" id="59490"/>
    <lineage>
        <taxon>Eukaryota</taxon>
        <taxon>Viridiplantae</taxon>
        <taxon>Streptophyta</taxon>
        <taxon>Embryophyta</taxon>
        <taxon>Tracheophyta</taxon>
        <taxon>Spermatophyta</taxon>
        <taxon>Magnoliopsida</taxon>
        <taxon>eudicotyledons</taxon>
        <taxon>Gunneridae</taxon>
        <taxon>Pentapetalae</taxon>
        <taxon>rosids</taxon>
        <taxon>fabids</taxon>
        <taxon>Rosales</taxon>
        <taxon>Rosaceae</taxon>
        <taxon>Rosoideae</taxon>
        <taxon>Rosoideae incertae sedis</taxon>
        <taxon>Rubus</taxon>
    </lineage>
</organism>
<comment type="caution">
    <text evidence="7">The sequence shown here is derived from an EMBL/GenBank/DDBJ whole genome shotgun (WGS) entry which is preliminary data.</text>
</comment>
<evidence type="ECO:0000256" key="3">
    <source>
        <dbReference type="ARBA" id="ARBA00022729"/>
    </source>
</evidence>
<evidence type="ECO:0000313" key="8">
    <source>
        <dbReference type="Proteomes" id="UP001457282"/>
    </source>
</evidence>
<dbReference type="GO" id="GO:0006508">
    <property type="term" value="P:proteolysis"/>
    <property type="evidence" value="ECO:0007669"/>
    <property type="project" value="InterPro"/>
</dbReference>
<dbReference type="AlphaFoldDB" id="A0AAW1VWZ1"/>
<name>A0AAW1VWZ1_RUBAR</name>
<keyword evidence="3" id="KW-0732">Signal</keyword>
<dbReference type="InterPro" id="IPR037045">
    <property type="entry name" value="S8pro/Inhibitor_I9_sf"/>
</dbReference>
<evidence type="ECO:0000256" key="2">
    <source>
        <dbReference type="ARBA" id="ARBA00011073"/>
    </source>
</evidence>
<dbReference type="SUPFAM" id="SSF52743">
    <property type="entry name" value="Subtilisin-like"/>
    <property type="match status" value="1"/>
</dbReference>
<dbReference type="InterPro" id="IPR045051">
    <property type="entry name" value="SBT"/>
</dbReference>
<dbReference type="Pfam" id="PF05922">
    <property type="entry name" value="Inhibitor_I9"/>
    <property type="match status" value="1"/>
</dbReference>
<dbReference type="Gene3D" id="3.30.70.80">
    <property type="entry name" value="Peptidase S8 propeptide/proteinase inhibitor I9"/>
    <property type="match status" value="1"/>
</dbReference>
<dbReference type="CDD" id="cd02120">
    <property type="entry name" value="PA_subtilisin_like"/>
    <property type="match status" value="1"/>
</dbReference>
<dbReference type="Gene3D" id="3.50.30.30">
    <property type="match status" value="1"/>
</dbReference>
<feature type="transmembrane region" description="Helical" evidence="4">
    <location>
        <begin position="6"/>
        <end position="24"/>
    </location>
</feature>
<dbReference type="EMBL" id="JBEDUW010000007">
    <property type="protein sequence ID" value="KAK9912853.1"/>
    <property type="molecule type" value="Genomic_DNA"/>
</dbReference>
<evidence type="ECO:0000259" key="5">
    <source>
        <dbReference type="Pfam" id="PF00082"/>
    </source>
</evidence>
<sequence>MAKHGALLFSYFFTTVILTMSFYMSKAIDEDRKVHIVYLGSLPDNKVYSPLSHHLGMLERVVDSKSYSAANFLTRSYKRSFSGFAANITDRERERLANMKEVVSVFPSTTFRPQTTRSWDFIGLDEKIQRNASIESDTIIGVIDSGIWPESESFRDDGFGPPPKKWKGACAGGKNFTCNKKIIGARFYGSSSESARDEGGHGTHTASTAAGNAVKDVSFYGLAQAAASTTDRRIIDKVALGNGTTLVGASVNSFTLNGTSFPLIYGKDASSLCSESSARKCVDGCLDSDLVKGKIVLCDMAFGVDESYRSGALGSIFRVDWDDDSQIFALPATTLNNKSMM</sequence>
<evidence type="ECO:0000256" key="1">
    <source>
        <dbReference type="ARBA" id="ARBA00004613"/>
    </source>
</evidence>
<comment type="similarity">
    <text evidence="2">Belongs to the peptidase S8 family.</text>
</comment>
<dbReference type="Proteomes" id="UP001457282">
    <property type="component" value="Unassembled WGS sequence"/>
</dbReference>
<evidence type="ECO:0000256" key="4">
    <source>
        <dbReference type="SAM" id="Phobius"/>
    </source>
</evidence>
<gene>
    <name evidence="7" type="ORF">M0R45_036689</name>
</gene>
<keyword evidence="8" id="KW-1185">Reference proteome</keyword>
<keyword evidence="4" id="KW-1133">Transmembrane helix</keyword>
<dbReference type="InterPro" id="IPR000209">
    <property type="entry name" value="Peptidase_S8/S53_dom"/>
</dbReference>
<dbReference type="InterPro" id="IPR036852">
    <property type="entry name" value="Peptidase_S8/S53_dom_sf"/>
</dbReference>
<dbReference type="Gene3D" id="3.40.50.200">
    <property type="entry name" value="Peptidase S8/S53 domain"/>
    <property type="match status" value="1"/>
</dbReference>
<keyword evidence="4" id="KW-0472">Membrane</keyword>
<proteinExistence type="inferred from homology"/>
<evidence type="ECO:0008006" key="9">
    <source>
        <dbReference type="Google" id="ProtNLM"/>
    </source>
</evidence>
<dbReference type="InterPro" id="IPR010259">
    <property type="entry name" value="S8pro/Inhibitor_I9"/>
</dbReference>
<dbReference type="PANTHER" id="PTHR10795">
    <property type="entry name" value="PROPROTEIN CONVERTASE SUBTILISIN/KEXIN"/>
    <property type="match status" value="1"/>
</dbReference>
<evidence type="ECO:0000313" key="7">
    <source>
        <dbReference type="EMBL" id="KAK9912853.1"/>
    </source>
</evidence>
<dbReference type="GO" id="GO:0004252">
    <property type="term" value="F:serine-type endopeptidase activity"/>
    <property type="evidence" value="ECO:0007669"/>
    <property type="project" value="InterPro"/>
</dbReference>
<keyword evidence="4" id="KW-0812">Transmembrane</keyword>
<dbReference type="GO" id="GO:0005576">
    <property type="term" value="C:extracellular region"/>
    <property type="evidence" value="ECO:0007669"/>
    <property type="project" value="UniProtKB-SubCell"/>
</dbReference>
<accession>A0AAW1VWZ1</accession>
<feature type="domain" description="Inhibitor I9" evidence="6">
    <location>
        <begin position="34"/>
        <end position="111"/>
    </location>
</feature>
<comment type="subcellular location">
    <subcellularLocation>
        <location evidence="1">Secreted</location>
    </subcellularLocation>
</comment>
<reference evidence="7 8" key="1">
    <citation type="journal article" date="2023" name="G3 (Bethesda)">
        <title>A chromosome-length genome assembly and annotation of blackberry (Rubus argutus, cv. 'Hillquist').</title>
        <authorList>
            <person name="Bruna T."/>
            <person name="Aryal R."/>
            <person name="Dudchenko O."/>
            <person name="Sargent D.J."/>
            <person name="Mead D."/>
            <person name="Buti M."/>
            <person name="Cavallini A."/>
            <person name="Hytonen T."/>
            <person name="Andres J."/>
            <person name="Pham M."/>
            <person name="Weisz D."/>
            <person name="Mascagni F."/>
            <person name="Usai G."/>
            <person name="Natali L."/>
            <person name="Bassil N."/>
            <person name="Fernandez G.E."/>
            <person name="Lomsadze A."/>
            <person name="Armour M."/>
            <person name="Olukolu B."/>
            <person name="Poorten T."/>
            <person name="Britton C."/>
            <person name="Davik J."/>
            <person name="Ashrafi H."/>
            <person name="Aiden E.L."/>
            <person name="Borodovsky M."/>
            <person name="Worthington M."/>
        </authorList>
    </citation>
    <scope>NUCLEOTIDE SEQUENCE [LARGE SCALE GENOMIC DNA]</scope>
    <source>
        <strain evidence="7">PI 553951</strain>
    </source>
</reference>
<dbReference type="Pfam" id="PF00082">
    <property type="entry name" value="Peptidase_S8"/>
    <property type="match status" value="1"/>
</dbReference>
<protein>
    <recommendedName>
        <fullName evidence="9">Cucumisin</fullName>
    </recommendedName>
</protein>
<evidence type="ECO:0000259" key="6">
    <source>
        <dbReference type="Pfam" id="PF05922"/>
    </source>
</evidence>
<feature type="domain" description="Peptidase S8/S53" evidence="5">
    <location>
        <begin position="136"/>
        <end position="225"/>
    </location>
</feature>